<evidence type="ECO:0000256" key="2">
    <source>
        <dbReference type="SAM" id="Phobius"/>
    </source>
</evidence>
<dbReference type="SUPFAM" id="SSF52200">
    <property type="entry name" value="Toll/Interleukin receptor TIR domain"/>
    <property type="match status" value="1"/>
</dbReference>
<organism evidence="3 4">
    <name type="scientific">Prymnesium parvum</name>
    <name type="common">Toxic golden alga</name>
    <dbReference type="NCBI Taxonomy" id="97485"/>
    <lineage>
        <taxon>Eukaryota</taxon>
        <taxon>Haptista</taxon>
        <taxon>Haptophyta</taxon>
        <taxon>Prymnesiophyceae</taxon>
        <taxon>Prymnesiales</taxon>
        <taxon>Prymnesiaceae</taxon>
        <taxon>Prymnesium</taxon>
    </lineage>
</organism>
<feature type="compositionally biased region" description="Basic and acidic residues" evidence="1">
    <location>
        <begin position="1914"/>
        <end position="1930"/>
    </location>
</feature>
<feature type="transmembrane region" description="Helical" evidence="2">
    <location>
        <begin position="1498"/>
        <end position="1518"/>
    </location>
</feature>
<reference evidence="3 4" key="1">
    <citation type="journal article" date="2024" name="Science">
        <title>Giant polyketide synthase enzymes in the biosynthesis of giant marine polyether toxins.</title>
        <authorList>
            <person name="Fallon T.R."/>
            <person name="Shende V.V."/>
            <person name="Wierzbicki I.H."/>
            <person name="Pendleton A.L."/>
            <person name="Watervoot N.F."/>
            <person name="Auber R.P."/>
            <person name="Gonzalez D.J."/>
            <person name="Wisecaver J.H."/>
            <person name="Moore B.S."/>
        </authorList>
    </citation>
    <scope>NUCLEOTIDE SEQUENCE [LARGE SCALE GENOMIC DNA]</scope>
    <source>
        <strain evidence="3 4">12B1</strain>
    </source>
</reference>
<accession>A0AB34IWB5</accession>
<dbReference type="Gene3D" id="3.40.50.10140">
    <property type="entry name" value="Toll/interleukin-1 receptor homology (TIR) domain"/>
    <property type="match status" value="1"/>
</dbReference>
<evidence type="ECO:0000256" key="1">
    <source>
        <dbReference type="SAM" id="MobiDB-lite"/>
    </source>
</evidence>
<name>A0AB34IWB5_PRYPA</name>
<feature type="compositionally biased region" description="Pro residues" evidence="1">
    <location>
        <begin position="100"/>
        <end position="118"/>
    </location>
</feature>
<keyword evidence="2" id="KW-0812">Transmembrane</keyword>
<feature type="region of interest" description="Disordered" evidence="1">
    <location>
        <begin position="1886"/>
        <end position="1931"/>
    </location>
</feature>
<gene>
    <name evidence="3" type="ORF">AB1Y20_004417</name>
</gene>
<dbReference type="InterPro" id="IPR035897">
    <property type="entry name" value="Toll_tir_struct_dom_sf"/>
</dbReference>
<proteinExistence type="predicted"/>
<feature type="region of interest" description="Disordered" evidence="1">
    <location>
        <begin position="2058"/>
        <end position="2083"/>
    </location>
</feature>
<feature type="compositionally biased region" description="Polar residues" evidence="1">
    <location>
        <begin position="2058"/>
        <end position="2069"/>
    </location>
</feature>
<evidence type="ECO:0008006" key="5">
    <source>
        <dbReference type="Google" id="ProtNLM"/>
    </source>
</evidence>
<dbReference type="SUPFAM" id="SSF51126">
    <property type="entry name" value="Pectin lyase-like"/>
    <property type="match status" value="1"/>
</dbReference>
<dbReference type="PANTHER" id="PTHR11319">
    <property type="entry name" value="G PROTEIN-COUPLED RECEPTOR-RELATED"/>
    <property type="match status" value="1"/>
</dbReference>
<protein>
    <recommendedName>
        <fullName evidence="5">TIR domain-containing protein</fullName>
    </recommendedName>
</protein>
<keyword evidence="2" id="KW-0472">Membrane</keyword>
<dbReference type="EMBL" id="JBGBPQ010000016">
    <property type="protein sequence ID" value="KAL1508306.1"/>
    <property type="molecule type" value="Genomic_DNA"/>
</dbReference>
<feature type="transmembrane region" description="Helical" evidence="2">
    <location>
        <begin position="1525"/>
        <end position="1547"/>
    </location>
</feature>
<dbReference type="InterPro" id="IPR011050">
    <property type="entry name" value="Pectin_lyase_fold/virulence"/>
</dbReference>
<feature type="region of interest" description="Disordered" evidence="1">
    <location>
        <begin position="95"/>
        <end position="125"/>
    </location>
</feature>
<feature type="compositionally biased region" description="Basic and acidic residues" evidence="1">
    <location>
        <begin position="2070"/>
        <end position="2083"/>
    </location>
</feature>
<feature type="transmembrane region" description="Helical" evidence="2">
    <location>
        <begin position="1422"/>
        <end position="1444"/>
    </location>
</feature>
<feature type="transmembrane region" description="Helical" evidence="2">
    <location>
        <begin position="1155"/>
        <end position="1175"/>
    </location>
</feature>
<dbReference type="InterPro" id="IPR009030">
    <property type="entry name" value="Growth_fac_rcpt_cys_sf"/>
</dbReference>
<dbReference type="Proteomes" id="UP001515480">
    <property type="component" value="Unassembled WGS sequence"/>
</dbReference>
<dbReference type="Gene3D" id="2.160.20.10">
    <property type="entry name" value="Single-stranded right-handed beta-helix, Pectin lyase-like"/>
    <property type="match status" value="1"/>
</dbReference>
<feature type="transmembrane region" description="Helical" evidence="2">
    <location>
        <begin position="1267"/>
        <end position="1291"/>
    </location>
</feature>
<comment type="caution">
    <text evidence="3">The sequence shown here is derived from an EMBL/GenBank/DDBJ whole genome shotgun (WGS) entry which is preliminary data.</text>
</comment>
<feature type="transmembrane region" description="Helical" evidence="2">
    <location>
        <begin position="1209"/>
        <end position="1226"/>
    </location>
</feature>
<keyword evidence="2" id="KW-1133">Transmembrane helix</keyword>
<feature type="transmembrane region" description="Helical" evidence="2">
    <location>
        <begin position="1360"/>
        <end position="1379"/>
    </location>
</feature>
<dbReference type="PANTHER" id="PTHR11319:SF35">
    <property type="entry name" value="OUTER MEMBRANE PROTEIN PMPC-RELATED"/>
    <property type="match status" value="1"/>
</dbReference>
<dbReference type="InterPro" id="IPR012334">
    <property type="entry name" value="Pectin_lyas_fold"/>
</dbReference>
<feature type="transmembrane region" description="Helical" evidence="2">
    <location>
        <begin position="1574"/>
        <end position="1598"/>
    </location>
</feature>
<sequence>MSSPPASPPPLPILPVQYSSLTASHRCLHEAARSVDPSFAYAPACLDFCLLHARASAYSGPWCCSGEAASFSCAVSPDGQLELLASAGSQAITMAWQSPSPSPAPPPASLPPSPPLSPPSLDGYETASSEEELAALLSAPPSASPLRIFLPEGTTIHLAETFRVGSGADVTIASEGEGATWGSDGVRHLAVRNGASLTLRGLHLHGGRAASGGAIYANDANVTIGGCRFSNCSAASLWGGRGGAIHAERSALQISSCFFTDCTASIEDVGALELAIIRQTVGGSAPADLMLNVNGNGGAVSLTGRGSQLLLLDCWLAGCTADLKGGALEFVGETRNQSLEVAVVERCVFTSCGLARVITFATLGVSIRQYGEAGGAIYFDADSHVCWFRSCLFTECFSTGTGGALHVVDPFLFMEDCRFEHCVSFQQDERTHGGGMYFDYGSCTLLRCALINCTAERNGGGLFALGTLVNVTHTVFSSCSLDMDVRSSGGGALLRNSPTSTITRCTFDDCSSAQGGGVYADGPGLCAVFSSNFTRCIASRDGGGAGTEYALLSLVDARFDGCIAASGGFAAAIGCPDTLTCDHALNLHGGEIIAPCDATAAWRARHPAWEWLPDDLSAPIVMKSSVSLAGLRFVARGLTLHSECGCTLIRDDSATPMELAGCEDTTFDILTQTWTLAACGPYASCAVATLCPSLPDGPVVPACFCELPREPLFAEAALEVCFSLFEPSTQPYISRCGCTDPIRSTELIAEERGLLMSIAKTAAPSSVRATHDVTIRTAGTALTAAWSCADACVSYTADSGWLRLPLTSGTFAYGADGPVNTSLLVEADASTLRARAAPYEALLHIEVRRPAAGGGVLLKAETIPLLLYVAVDEVLVGNSVWTCASAEPGACAAAAVDDCAAAAAAQPSNVSFAVGASLSAYFQTCDVNSLPAGGATLTAQLSRRAAAAAASSPTPQQVAERGEGLFAISVSISSREVVAYTLSLRLLTSSGSADVAHTLALLPSGCAPPLLLPAAGSACQCAAGFFISPPAACEACAAGKHSSGAAEGAASCDECADGTYAAGGACVSCPARAACPAGTRLATLALREGTWRASANSSEVWRCDRGGVPSRTCAGGAAGEYCAANLTGPLCRVCALPSHYFSATRGECVGCPSSGALAAASAGAVALCLLVWMLLRLRLLQAIATRCLSAETARALLTLLRAFDVRTKLKIGVAFYQVLVVLPAVYNTSLPDEFYSWFSFTQAFEVGALLERISVPLSCFGGFEERLLILTLGPLVAVCATALLGALHFLVTTATQREKLAPARLTARRLSRAGSTLRRSSESEIPRGRPSLVARNVVRVVVDAAASAGSMRGRVLQGSLPFALPLCFFFVASSSKAVFEAWGCVAFTYDSTASPPVQRRFLFADLRVECDTPRHDAIVRNAAVLLFLWPVGVPLLFSMLLLSCRKEILSMRSTPLSRSIAFLYREFVPAFYFWETLDVMRRIALSGLLLVVFPDQEVWRLVAALLLSIFFVCGTLAAQPYTLKLNTLVSVAAQLSLCVIYLSALLLKLHEEITAIATESEVVFIFGFSDVGSFMAIIMILAVIMLAFFICVMLYAALSARSKGKVRLRHNRQYPVLQLEENFSYHLFISHVWASAQDQAAVIKRRLQTMLPSVVVFLDVDDLTDISALEAYVQQSVVVLTFLSRHYFASRNCLRELRAAIYQKPLLRVHEADEARGGQSLDKLRNACPVDIRAPLFRQGVGPIVQWHRLFDFQLVSLRMMLHAVLLHDSAYKPLLGEPKSLYQRGVSMEEDEIAVYMEGAITEQAHTYATPPLLVYSLSNPGAAMAANLVAMHSGGGVAHTTEMPDEMAEAYSSFADELERTAAAAVRVENPEVDVTAVSVIDEEHSTPQGGARAAARRVGEATPPRVPLKFASDESRDRAGSKGGKDRSTRRRVKHFFLLYLNEVTFGEPADAVRLEAQIRAADACDVPVVMIHENDGKRGGCPCARFFDTTPPALITDGLYSDLAIPFFPKPHLAVSLKMFERALGGRSVAAGWRAGSCVGGSASWIFPTGISSNSKGVGSRSQGLRQDKEKEQRRALNC</sequence>
<keyword evidence="4" id="KW-1185">Reference proteome</keyword>
<evidence type="ECO:0000313" key="3">
    <source>
        <dbReference type="EMBL" id="KAL1508306.1"/>
    </source>
</evidence>
<evidence type="ECO:0000313" key="4">
    <source>
        <dbReference type="Proteomes" id="UP001515480"/>
    </source>
</evidence>
<dbReference type="SUPFAM" id="SSF57184">
    <property type="entry name" value="Growth factor receptor domain"/>
    <property type="match status" value="1"/>
</dbReference>